<reference evidence="1" key="1">
    <citation type="submission" date="2018-01" db="EMBL/GenBank/DDBJ databases">
        <title>An insight into the sialome of Amazonian anophelines.</title>
        <authorList>
            <person name="Ribeiro J.M."/>
            <person name="Scarpassa V."/>
            <person name="Calvo E."/>
        </authorList>
    </citation>
    <scope>NUCLEOTIDE SEQUENCE</scope>
    <source>
        <tissue evidence="1">Salivary glands</tissue>
    </source>
</reference>
<organism evidence="1">
    <name type="scientific">Anopheles marajoara</name>
    <dbReference type="NCBI Taxonomy" id="58244"/>
    <lineage>
        <taxon>Eukaryota</taxon>
        <taxon>Metazoa</taxon>
        <taxon>Ecdysozoa</taxon>
        <taxon>Arthropoda</taxon>
        <taxon>Hexapoda</taxon>
        <taxon>Insecta</taxon>
        <taxon>Pterygota</taxon>
        <taxon>Neoptera</taxon>
        <taxon>Endopterygota</taxon>
        <taxon>Diptera</taxon>
        <taxon>Nematocera</taxon>
        <taxon>Culicoidea</taxon>
        <taxon>Culicidae</taxon>
        <taxon>Anophelinae</taxon>
        <taxon>Anopheles</taxon>
    </lineage>
</organism>
<dbReference type="AlphaFoldDB" id="A0A2M4C7Y7"/>
<name>A0A2M4C7Y7_9DIPT</name>
<sequence>MQFITSRLFFSLSSCIWFWSCSFCFSRLAFSFIGNRAIQKPSVDFASREKRIKESFNPLLLQFIELFAHIPQVSDRIAHTREVKQQRANVDAIHEQHIVVDGQYELKVRKMRLQELNQ</sequence>
<proteinExistence type="predicted"/>
<accession>A0A2M4C7Y7</accession>
<protein>
    <submittedName>
        <fullName evidence="1">Putative secreted protein</fullName>
    </submittedName>
</protein>
<dbReference type="EMBL" id="GGFJ01012110">
    <property type="protein sequence ID" value="MBW61251.1"/>
    <property type="molecule type" value="Transcribed_RNA"/>
</dbReference>
<evidence type="ECO:0000313" key="1">
    <source>
        <dbReference type="EMBL" id="MBW61251.1"/>
    </source>
</evidence>